<feature type="compositionally biased region" description="Low complexity" evidence="1">
    <location>
        <begin position="111"/>
        <end position="123"/>
    </location>
</feature>
<dbReference type="AlphaFoldDB" id="A0A9Q8LIT4"/>
<dbReference type="KEGG" id="ffu:CLAFUR5_06199"/>
<keyword evidence="3" id="KW-1185">Reference proteome</keyword>
<feature type="compositionally biased region" description="Polar residues" evidence="1">
    <location>
        <begin position="27"/>
        <end position="44"/>
    </location>
</feature>
<name>A0A9Q8LIT4_PASFU</name>
<reference evidence="2" key="2">
    <citation type="journal article" date="2022" name="Microb. Genom.">
        <title>A chromosome-scale genome assembly of the tomato pathogen Cladosporium fulvum reveals a compartmentalized genome architecture and the presence of a dispensable chromosome.</title>
        <authorList>
            <person name="Zaccaron A.Z."/>
            <person name="Chen L.H."/>
            <person name="Samaras A."/>
            <person name="Stergiopoulos I."/>
        </authorList>
    </citation>
    <scope>NUCLEOTIDE SEQUENCE</scope>
    <source>
        <strain evidence="2">Race5_Kim</strain>
    </source>
</reference>
<organism evidence="2 3">
    <name type="scientific">Passalora fulva</name>
    <name type="common">Tomato leaf mold</name>
    <name type="synonym">Cladosporium fulvum</name>
    <dbReference type="NCBI Taxonomy" id="5499"/>
    <lineage>
        <taxon>Eukaryota</taxon>
        <taxon>Fungi</taxon>
        <taxon>Dikarya</taxon>
        <taxon>Ascomycota</taxon>
        <taxon>Pezizomycotina</taxon>
        <taxon>Dothideomycetes</taxon>
        <taxon>Dothideomycetidae</taxon>
        <taxon>Mycosphaerellales</taxon>
        <taxon>Mycosphaerellaceae</taxon>
        <taxon>Fulvia</taxon>
    </lineage>
</organism>
<dbReference type="RefSeq" id="XP_047762643.1">
    <property type="nucleotide sequence ID" value="XM_047905347.1"/>
</dbReference>
<feature type="compositionally biased region" description="Basic and acidic residues" evidence="1">
    <location>
        <begin position="181"/>
        <end position="199"/>
    </location>
</feature>
<sequence length="199" mass="21585">MSKPTSAPYPEAANRALATERLPLPSPTTARYSSVTSSEKSPGSSDERSARLISCPVESVAGSWRAGMPAPYETPVFIPPRTNTLVKPLHAPMQIACSPRYGTTPTPPSSTPRSSSKTSECSPVTALPGTMSARRVQRPSNTRRRTREDGRNACGLEGTEQEPPRLGARMKASLRGMFKKSSTDESTLERIGDRHWTDE</sequence>
<feature type="compositionally biased region" description="Basic residues" evidence="1">
    <location>
        <begin position="135"/>
        <end position="145"/>
    </location>
</feature>
<dbReference type="EMBL" id="CP090167">
    <property type="protein sequence ID" value="UJO18277.1"/>
    <property type="molecule type" value="Genomic_DNA"/>
</dbReference>
<evidence type="ECO:0000313" key="3">
    <source>
        <dbReference type="Proteomes" id="UP000756132"/>
    </source>
</evidence>
<feature type="region of interest" description="Disordered" evidence="1">
    <location>
        <begin position="1"/>
        <end position="53"/>
    </location>
</feature>
<reference evidence="2" key="1">
    <citation type="submission" date="2021-12" db="EMBL/GenBank/DDBJ databases">
        <authorList>
            <person name="Zaccaron A."/>
            <person name="Stergiopoulos I."/>
        </authorList>
    </citation>
    <scope>NUCLEOTIDE SEQUENCE</scope>
    <source>
        <strain evidence="2">Race5_Kim</strain>
    </source>
</reference>
<proteinExistence type="predicted"/>
<feature type="region of interest" description="Disordered" evidence="1">
    <location>
        <begin position="96"/>
        <end position="199"/>
    </location>
</feature>
<dbReference type="OrthoDB" id="3634152at2759"/>
<evidence type="ECO:0000313" key="2">
    <source>
        <dbReference type="EMBL" id="UJO18277.1"/>
    </source>
</evidence>
<dbReference type="GeneID" id="71986077"/>
<evidence type="ECO:0000256" key="1">
    <source>
        <dbReference type="SAM" id="MobiDB-lite"/>
    </source>
</evidence>
<dbReference type="Proteomes" id="UP000756132">
    <property type="component" value="Chromosome 5"/>
</dbReference>
<accession>A0A9Q8LIT4</accession>
<gene>
    <name evidence="2" type="ORF">CLAFUR5_06199</name>
</gene>
<protein>
    <submittedName>
        <fullName evidence="2">Uncharacterized protein</fullName>
    </submittedName>
</protein>